<dbReference type="PRINTS" id="PR00033">
    <property type="entry name" value="HTHASNC"/>
</dbReference>
<evidence type="ECO:0000313" key="5">
    <source>
        <dbReference type="EMBL" id="AEF42316.1"/>
    </source>
</evidence>
<dbReference type="Pfam" id="PF01037">
    <property type="entry name" value="AsnC_trans_reg"/>
    <property type="match status" value="1"/>
</dbReference>
<proteinExistence type="predicted"/>
<reference evidence="5 6" key="1">
    <citation type="journal article" date="2011" name="J. Bacteriol.">
        <title>Complete genome sequence of Amycolicicoccus subflavus DQS3-9A1T, an actinomycete isolated from crude oil-polluted soil.</title>
        <authorList>
            <person name="Cai M."/>
            <person name="Chen W.M."/>
            <person name="Nie Y."/>
            <person name="Chi C.Q."/>
            <person name="Wang Y.N."/>
            <person name="Tang Y.Q."/>
            <person name="Li G.Y."/>
            <person name="Wu X.L."/>
        </authorList>
    </citation>
    <scope>NUCLEOTIDE SEQUENCE [LARGE SCALE GENOMIC DNA]</scope>
    <source>
        <strain evidence="6">DSM 45089 / DQS3-9A1</strain>
    </source>
</reference>
<dbReference type="GO" id="GO:0043565">
    <property type="term" value="F:sequence-specific DNA binding"/>
    <property type="evidence" value="ECO:0007669"/>
    <property type="project" value="InterPro"/>
</dbReference>
<dbReference type="PANTHER" id="PTHR30154">
    <property type="entry name" value="LEUCINE-RESPONSIVE REGULATORY PROTEIN"/>
    <property type="match status" value="1"/>
</dbReference>
<evidence type="ECO:0000313" key="6">
    <source>
        <dbReference type="Proteomes" id="UP000009235"/>
    </source>
</evidence>
<sequence>MLDFDKLDLDLLRLIVEEPRAGVREYSRRLNIARNTAQSRINKLESSGVLVSWRPQIDLAPLGYTVMAFVHVHIAQSHLEPTLDRLTRIPELIEANTVSGDGDLLCRFVARDNSHFGEVLQEVNGTEGVLRTRSEIVLSRRVWPRSIPIVAKLRTDQNSGRING</sequence>
<dbReference type="InterPro" id="IPR000485">
    <property type="entry name" value="AsnC-type_HTH_dom"/>
</dbReference>
<keyword evidence="3" id="KW-0804">Transcription</keyword>
<dbReference type="STRING" id="443218.AS9A_3878"/>
<dbReference type="InterPro" id="IPR019888">
    <property type="entry name" value="Tscrpt_reg_AsnC-like"/>
</dbReference>
<dbReference type="InterPro" id="IPR019887">
    <property type="entry name" value="Tscrpt_reg_AsnC/Lrp_C"/>
</dbReference>
<dbReference type="Gene3D" id="3.30.70.920">
    <property type="match status" value="1"/>
</dbReference>
<dbReference type="eggNOG" id="COG1522">
    <property type="taxonomic scope" value="Bacteria"/>
</dbReference>
<dbReference type="AlphaFoldDB" id="F6EGS8"/>
<evidence type="ECO:0000256" key="3">
    <source>
        <dbReference type="ARBA" id="ARBA00023163"/>
    </source>
</evidence>
<dbReference type="InterPro" id="IPR011008">
    <property type="entry name" value="Dimeric_a/b-barrel"/>
</dbReference>
<dbReference type="GO" id="GO:0005829">
    <property type="term" value="C:cytosol"/>
    <property type="evidence" value="ECO:0007669"/>
    <property type="project" value="TreeGrafter"/>
</dbReference>
<dbReference type="SUPFAM" id="SSF54909">
    <property type="entry name" value="Dimeric alpha+beta barrel"/>
    <property type="match status" value="1"/>
</dbReference>
<keyword evidence="1" id="KW-0805">Transcription regulation</keyword>
<dbReference type="EMBL" id="CP002786">
    <property type="protein sequence ID" value="AEF42316.1"/>
    <property type="molecule type" value="Genomic_DNA"/>
</dbReference>
<evidence type="ECO:0000256" key="1">
    <source>
        <dbReference type="ARBA" id="ARBA00023015"/>
    </source>
</evidence>
<gene>
    <name evidence="5" type="ordered locus">AS9A_3878</name>
</gene>
<dbReference type="SMART" id="SM00344">
    <property type="entry name" value="HTH_ASNC"/>
    <property type="match status" value="1"/>
</dbReference>
<accession>F6EGS8</accession>
<dbReference type="RefSeq" id="WP_013808665.1">
    <property type="nucleotide sequence ID" value="NC_015564.1"/>
</dbReference>
<protein>
    <submittedName>
        <fullName evidence="5">Transcriptional regulator, AsnC family protein</fullName>
    </submittedName>
</protein>
<dbReference type="InterPro" id="IPR036390">
    <property type="entry name" value="WH_DNA-bd_sf"/>
</dbReference>
<name>F6EGS8_HOYSD</name>
<dbReference type="Gene3D" id="1.10.10.10">
    <property type="entry name" value="Winged helix-like DNA-binding domain superfamily/Winged helix DNA-binding domain"/>
    <property type="match status" value="1"/>
</dbReference>
<dbReference type="HOGENOM" id="CLU_091233_5_0_11"/>
<dbReference type="Proteomes" id="UP000009235">
    <property type="component" value="Chromosome"/>
</dbReference>
<evidence type="ECO:0000259" key="4">
    <source>
        <dbReference type="PROSITE" id="PS50956"/>
    </source>
</evidence>
<feature type="domain" description="HTH asnC-type" evidence="4">
    <location>
        <begin position="4"/>
        <end position="65"/>
    </location>
</feature>
<evidence type="ECO:0000256" key="2">
    <source>
        <dbReference type="ARBA" id="ARBA00023125"/>
    </source>
</evidence>
<keyword evidence="6" id="KW-1185">Reference proteome</keyword>
<dbReference type="KEGG" id="asd:AS9A_3878"/>
<dbReference type="Pfam" id="PF13412">
    <property type="entry name" value="HTH_24"/>
    <property type="match status" value="1"/>
</dbReference>
<dbReference type="InterPro" id="IPR036388">
    <property type="entry name" value="WH-like_DNA-bd_sf"/>
</dbReference>
<dbReference type="GO" id="GO:0043200">
    <property type="term" value="P:response to amino acid"/>
    <property type="evidence" value="ECO:0007669"/>
    <property type="project" value="TreeGrafter"/>
</dbReference>
<dbReference type="PROSITE" id="PS50956">
    <property type="entry name" value="HTH_ASNC_2"/>
    <property type="match status" value="1"/>
</dbReference>
<dbReference type="SUPFAM" id="SSF46785">
    <property type="entry name" value="Winged helix' DNA-binding domain"/>
    <property type="match status" value="1"/>
</dbReference>
<organism evidence="5 6">
    <name type="scientific">Hoyosella subflava (strain DSM 45089 / JCM 17490 / NBRC 109087 / DQS3-9A1)</name>
    <name type="common">Amycolicicoccus subflavus</name>
    <dbReference type="NCBI Taxonomy" id="443218"/>
    <lineage>
        <taxon>Bacteria</taxon>
        <taxon>Bacillati</taxon>
        <taxon>Actinomycetota</taxon>
        <taxon>Actinomycetes</taxon>
        <taxon>Mycobacteriales</taxon>
        <taxon>Hoyosellaceae</taxon>
        <taxon>Hoyosella</taxon>
    </lineage>
</organism>
<keyword evidence="2" id="KW-0238">DNA-binding</keyword>
<dbReference type="PANTHER" id="PTHR30154:SF34">
    <property type="entry name" value="TRANSCRIPTIONAL REGULATOR AZLB"/>
    <property type="match status" value="1"/>
</dbReference>